<dbReference type="Proteomes" id="UP001596415">
    <property type="component" value="Unassembled WGS sequence"/>
</dbReference>
<dbReference type="RefSeq" id="WP_380216545.1">
    <property type="nucleotide sequence ID" value="NZ_JBHTBN010000001.1"/>
</dbReference>
<organism evidence="1 2">
    <name type="scientific">Jejudonia soesokkakensis</name>
    <dbReference type="NCBI Taxonomy" id="1323432"/>
    <lineage>
        <taxon>Bacteria</taxon>
        <taxon>Pseudomonadati</taxon>
        <taxon>Bacteroidota</taxon>
        <taxon>Flavobacteriia</taxon>
        <taxon>Flavobacteriales</taxon>
        <taxon>Flavobacteriaceae</taxon>
        <taxon>Jejudonia</taxon>
    </lineage>
</organism>
<protein>
    <submittedName>
        <fullName evidence="1">Uncharacterized protein</fullName>
    </submittedName>
</protein>
<dbReference type="EMBL" id="JBHTBN010000001">
    <property type="protein sequence ID" value="MFC7356698.1"/>
    <property type="molecule type" value="Genomic_DNA"/>
</dbReference>
<reference evidence="2" key="1">
    <citation type="journal article" date="2019" name="Int. J. Syst. Evol. Microbiol.">
        <title>The Global Catalogue of Microorganisms (GCM) 10K type strain sequencing project: providing services to taxonomists for standard genome sequencing and annotation.</title>
        <authorList>
            <consortium name="The Broad Institute Genomics Platform"/>
            <consortium name="The Broad Institute Genome Sequencing Center for Infectious Disease"/>
            <person name="Wu L."/>
            <person name="Ma J."/>
        </authorList>
    </citation>
    <scope>NUCLEOTIDE SEQUENCE [LARGE SCALE GENOMIC DNA]</scope>
    <source>
        <strain evidence="2">CGMCC 1.16306</strain>
    </source>
</reference>
<keyword evidence="2" id="KW-1185">Reference proteome</keyword>
<evidence type="ECO:0000313" key="1">
    <source>
        <dbReference type="EMBL" id="MFC7356698.1"/>
    </source>
</evidence>
<sequence>MTKLRKIELNLGNPENGWLPIKLISNDFNLEFYASNIPENPTDKLCEALILALNGIESEICWNMEPDSYYFELKQSGKKINMIISNSSGIAKNRKVIYELIGDFESIILPLYRSLKKFNTLEFNKTDWKKIDQTKLNKLTEIVTRRKTTYNNGYNSAGLNS</sequence>
<accession>A0ABW2MSM1</accession>
<name>A0ABW2MSM1_9FLAO</name>
<gene>
    <name evidence="1" type="ORF">ACFQO1_03290</name>
</gene>
<evidence type="ECO:0000313" key="2">
    <source>
        <dbReference type="Proteomes" id="UP001596415"/>
    </source>
</evidence>
<proteinExistence type="predicted"/>
<comment type="caution">
    <text evidence="1">The sequence shown here is derived from an EMBL/GenBank/DDBJ whole genome shotgun (WGS) entry which is preliminary data.</text>
</comment>